<feature type="signal peptide" evidence="8">
    <location>
        <begin position="1"/>
        <end position="16"/>
    </location>
</feature>
<dbReference type="PANTHER" id="PTHR39321">
    <property type="entry name" value="NICOTINATE-NUCLEOTIDE ADENYLYLTRANSFERASE-RELATED"/>
    <property type="match status" value="1"/>
</dbReference>
<keyword evidence="3" id="KW-0808">Transferase</keyword>
<proteinExistence type="inferred from homology"/>
<comment type="caution">
    <text evidence="10">The sequence shown here is derived from an EMBL/GenBank/DDBJ whole genome shotgun (WGS) entry which is preliminary data.</text>
</comment>
<comment type="pathway">
    <text evidence="1">Cofactor biosynthesis; NAD(+) biosynthesis.</text>
</comment>
<dbReference type="GO" id="GO:0016779">
    <property type="term" value="F:nucleotidyltransferase activity"/>
    <property type="evidence" value="ECO:0007669"/>
    <property type="project" value="UniProtKB-KW"/>
</dbReference>
<dbReference type="SUPFAM" id="SSF52374">
    <property type="entry name" value="Nucleotidylyl transferase"/>
    <property type="match status" value="1"/>
</dbReference>
<feature type="domain" description="Cytidyltransferase-like" evidence="9">
    <location>
        <begin position="47"/>
        <end position="166"/>
    </location>
</feature>
<evidence type="ECO:0000256" key="7">
    <source>
        <dbReference type="ARBA" id="ARBA00023027"/>
    </source>
</evidence>
<keyword evidence="2" id="KW-0662">Pyridine nucleotide biosynthesis</keyword>
<evidence type="ECO:0000313" key="11">
    <source>
        <dbReference type="Proteomes" id="UP001642464"/>
    </source>
</evidence>
<dbReference type="Proteomes" id="UP001642464">
    <property type="component" value="Unassembled WGS sequence"/>
</dbReference>
<evidence type="ECO:0000256" key="2">
    <source>
        <dbReference type="ARBA" id="ARBA00022642"/>
    </source>
</evidence>
<keyword evidence="4 10" id="KW-0548">Nucleotidyltransferase</keyword>
<dbReference type="InterPro" id="IPR004821">
    <property type="entry name" value="Cyt_trans-like"/>
</dbReference>
<dbReference type="CDD" id="cd02165">
    <property type="entry name" value="NMNAT"/>
    <property type="match status" value="1"/>
</dbReference>
<sequence length="279" mass="31268">MSRSGALRALLRRSLGVVAPVGAAGGAWLWARPECGCKAAPRKRVAIYGGTFDPPTNSHMTCAGEIIHSGSADEVWLIPCGPRPDKPHLQTTPLDRYCMCQIAVNSSFSPSFPVQVSDLETFRETAFYTYDLLQSLREQYPEIDFAFVIGSDWLQAKSNITQWRSKNPHWKPGMPEEQKLIVTGDQLLKDFDFLVIPRPGFNVESTPEDPSGLQRYGPRLRWMQMPEDFALIRGNLSATEIRQRAAAEQSRGGKLTAIQGLIPPGVVSFIRRKELYYRK</sequence>
<dbReference type="HAMAP" id="MF_00244">
    <property type="entry name" value="NaMN_adenylyltr"/>
    <property type="match status" value="1"/>
</dbReference>
<protein>
    <submittedName>
        <fullName evidence="10">Probable nicotinate-nucleotide adenylyltransferase (Deamido-NAD(+) diphosphorylase) (Deamido-NAD(+) pyrophosphorylase) (Nicotinate mononucleotide adenylyltransferase) (NaMN adenylyltransferase)</fullName>
    </submittedName>
</protein>
<keyword evidence="7" id="KW-0520">NAD</keyword>
<evidence type="ECO:0000256" key="8">
    <source>
        <dbReference type="SAM" id="SignalP"/>
    </source>
</evidence>
<evidence type="ECO:0000256" key="5">
    <source>
        <dbReference type="ARBA" id="ARBA00022741"/>
    </source>
</evidence>
<evidence type="ECO:0000256" key="4">
    <source>
        <dbReference type="ARBA" id="ARBA00022695"/>
    </source>
</evidence>
<evidence type="ECO:0000313" key="10">
    <source>
        <dbReference type="EMBL" id="CAK9057043.1"/>
    </source>
</evidence>
<keyword evidence="11" id="KW-1185">Reference proteome</keyword>
<evidence type="ECO:0000256" key="6">
    <source>
        <dbReference type="ARBA" id="ARBA00022840"/>
    </source>
</evidence>
<dbReference type="InterPro" id="IPR005248">
    <property type="entry name" value="NadD/NMNAT"/>
</dbReference>
<dbReference type="Pfam" id="PF01467">
    <property type="entry name" value="CTP_transf_like"/>
    <property type="match status" value="1"/>
</dbReference>
<dbReference type="InterPro" id="IPR014729">
    <property type="entry name" value="Rossmann-like_a/b/a_fold"/>
</dbReference>
<evidence type="ECO:0000259" key="9">
    <source>
        <dbReference type="Pfam" id="PF01467"/>
    </source>
</evidence>
<evidence type="ECO:0000256" key="1">
    <source>
        <dbReference type="ARBA" id="ARBA00004790"/>
    </source>
</evidence>
<keyword evidence="6" id="KW-0067">ATP-binding</keyword>
<evidence type="ECO:0000256" key="3">
    <source>
        <dbReference type="ARBA" id="ARBA00022679"/>
    </source>
</evidence>
<reference evidence="10 11" key="1">
    <citation type="submission" date="2024-02" db="EMBL/GenBank/DDBJ databases">
        <authorList>
            <person name="Chen Y."/>
            <person name="Shah S."/>
            <person name="Dougan E. K."/>
            <person name="Thang M."/>
            <person name="Chan C."/>
        </authorList>
    </citation>
    <scope>NUCLEOTIDE SEQUENCE [LARGE SCALE GENOMIC DNA]</scope>
</reference>
<feature type="chain" id="PRO_5047439294" evidence="8">
    <location>
        <begin position="17"/>
        <end position="279"/>
    </location>
</feature>
<dbReference type="EMBL" id="CAXAMM010025491">
    <property type="protein sequence ID" value="CAK9057043.1"/>
    <property type="molecule type" value="Genomic_DNA"/>
</dbReference>
<dbReference type="PANTHER" id="PTHR39321:SF3">
    <property type="entry name" value="PHOSPHOPANTETHEINE ADENYLYLTRANSFERASE"/>
    <property type="match status" value="1"/>
</dbReference>
<dbReference type="Gene3D" id="3.40.50.620">
    <property type="entry name" value="HUPs"/>
    <property type="match status" value="1"/>
</dbReference>
<gene>
    <name evidence="10" type="ORF">SCF082_LOCUS30673</name>
</gene>
<keyword evidence="5" id="KW-0547">Nucleotide-binding</keyword>
<organism evidence="10 11">
    <name type="scientific">Durusdinium trenchii</name>
    <dbReference type="NCBI Taxonomy" id="1381693"/>
    <lineage>
        <taxon>Eukaryota</taxon>
        <taxon>Sar</taxon>
        <taxon>Alveolata</taxon>
        <taxon>Dinophyceae</taxon>
        <taxon>Suessiales</taxon>
        <taxon>Symbiodiniaceae</taxon>
        <taxon>Durusdinium</taxon>
    </lineage>
</organism>
<keyword evidence="8" id="KW-0732">Signal</keyword>
<name>A0ABP0MZY0_9DINO</name>
<accession>A0ABP0MZY0</accession>